<evidence type="ECO:0000313" key="2">
    <source>
        <dbReference type="EMBL" id="NOU61734.1"/>
    </source>
</evidence>
<sequence length="240" mass="28014">MKKYFILISLSLCIMASSAQAQRSSIRLYDNLNLYAPSLVKLYNQVKTSKVMDVNEYETIKGSPYIHKYFEKGFVISKDSLLYSGLMLRYNNYKDIIEFKKDDLAYELSNQFPLLYVKIKDKIYERLVFKTKEGEKLGYFQIQSDGKVTLYSKASVLYVKAKPASGYVEYKPPKFKQEPISFYLKQEGSTNAILIDNKKDLINVLYDKKEEVLAFMNVNKLKASKLEDITRIINYYNELN</sequence>
<gene>
    <name evidence="2" type="ORF">ELS83_18180</name>
</gene>
<protein>
    <recommendedName>
        <fullName evidence="4">GLPGLI family protein</fullName>
    </recommendedName>
</protein>
<organism evidence="2 3">
    <name type="scientific">Marinifilum caeruleilacunae</name>
    <dbReference type="NCBI Taxonomy" id="2499076"/>
    <lineage>
        <taxon>Bacteria</taxon>
        <taxon>Pseudomonadati</taxon>
        <taxon>Bacteroidota</taxon>
        <taxon>Bacteroidia</taxon>
        <taxon>Marinilabiliales</taxon>
        <taxon>Marinifilaceae</taxon>
    </lineage>
</organism>
<keyword evidence="3" id="KW-1185">Reference proteome</keyword>
<evidence type="ECO:0008006" key="4">
    <source>
        <dbReference type="Google" id="ProtNLM"/>
    </source>
</evidence>
<reference evidence="2 3" key="1">
    <citation type="submission" date="2018-12" db="EMBL/GenBank/DDBJ databases">
        <title>Marinifilum JC070 sp. nov., a marine bacterium isolated from Yongle Blue Hole in the South China Sea.</title>
        <authorList>
            <person name="Fu T."/>
        </authorList>
    </citation>
    <scope>NUCLEOTIDE SEQUENCE [LARGE SCALE GENOMIC DNA]</scope>
    <source>
        <strain evidence="2 3">JC070</strain>
    </source>
</reference>
<feature type="chain" id="PRO_5045500522" description="GLPGLI family protein" evidence="1">
    <location>
        <begin position="22"/>
        <end position="240"/>
    </location>
</feature>
<name>A0ABX1X0A2_9BACT</name>
<feature type="signal peptide" evidence="1">
    <location>
        <begin position="1"/>
        <end position="21"/>
    </location>
</feature>
<accession>A0ABX1X0A2</accession>
<proteinExistence type="predicted"/>
<dbReference type="RefSeq" id="WP_171596991.1">
    <property type="nucleotide sequence ID" value="NZ_RZNH01000040.1"/>
</dbReference>
<dbReference type="Proteomes" id="UP000732105">
    <property type="component" value="Unassembled WGS sequence"/>
</dbReference>
<evidence type="ECO:0000313" key="3">
    <source>
        <dbReference type="Proteomes" id="UP000732105"/>
    </source>
</evidence>
<keyword evidence="1" id="KW-0732">Signal</keyword>
<evidence type="ECO:0000256" key="1">
    <source>
        <dbReference type="SAM" id="SignalP"/>
    </source>
</evidence>
<dbReference type="EMBL" id="RZNH01000040">
    <property type="protein sequence ID" value="NOU61734.1"/>
    <property type="molecule type" value="Genomic_DNA"/>
</dbReference>
<comment type="caution">
    <text evidence="2">The sequence shown here is derived from an EMBL/GenBank/DDBJ whole genome shotgun (WGS) entry which is preliminary data.</text>
</comment>